<reference evidence="1" key="1">
    <citation type="submission" date="2020-03" db="EMBL/GenBank/DDBJ databases">
        <title>Castanea mollissima Vanexum genome sequencing.</title>
        <authorList>
            <person name="Staton M."/>
        </authorList>
    </citation>
    <scope>NUCLEOTIDE SEQUENCE</scope>
    <source>
        <tissue evidence="1">Leaf</tissue>
    </source>
</reference>
<dbReference type="AlphaFoldDB" id="A0A8J4QJ89"/>
<organism evidence="1 2">
    <name type="scientific">Castanea mollissima</name>
    <name type="common">Chinese chestnut</name>
    <dbReference type="NCBI Taxonomy" id="60419"/>
    <lineage>
        <taxon>Eukaryota</taxon>
        <taxon>Viridiplantae</taxon>
        <taxon>Streptophyta</taxon>
        <taxon>Embryophyta</taxon>
        <taxon>Tracheophyta</taxon>
        <taxon>Spermatophyta</taxon>
        <taxon>Magnoliopsida</taxon>
        <taxon>eudicotyledons</taxon>
        <taxon>Gunneridae</taxon>
        <taxon>Pentapetalae</taxon>
        <taxon>rosids</taxon>
        <taxon>fabids</taxon>
        <taxon>Fagales</taxon>
        <taxon>Fagaceae</taxon>
        <taxon>Castanea</taxon>
    </lineage>
</organism>
<accession>A0A8J4QJ89</accession>
<gene>
    <name evidence="1" type="ORF">CMV_023871</name>
</gene>
<evidence type="ECO:0000313" key="2">
    <source>
        <dbReference type="Proteomes" id="UP000737018"/>
    </source>
</evidence>
<dbReference type="EMBL" id="JRKL02005508">
    <property type="protein sequence ID" value="KAF3950372.1"/>
    <property type="molecule type" value="Genomic_DNA"/>
</dbReference>
<comment type="caution">
    <text evidence="1">The sequence shown here is derived from an EMBL/GenBank/DDBJ whole genome shotgun (WGS) entry which is preliminary data.</text>
</comment>
<keyword evidence="2" id="KW-1185">Reference proteome</keyword>
<dbReference type="Proteomes" id="UP000737018">
    <property type="component" value="Unassembled WGS sequence"/>
</dbReference>
<protein>
    <submittedName>
        <fullName evidence="1">Uncharacterized protein</fullName>
    </submittedName>
</protein>
<proteinExistence type="predicted"/>
<name>A0A8J4QJ89_9ROSI</name>
<evidence type="ECO:0000313" key="1">
    <source>
        <dbReference type="EMBL" id="KAF3950372.1"/>
    </source>
</evidence>
<sequence length="212" mass="24536">MFTFGSIPPPPPLRLRLGRFGRTLPLPLLNRVSLSLKLHSLNPTLLSLDLCVSLNSSTRHHRYHHTQLRPISKNKEKIATLHLIPNPQTLTRLVEHFLDPNERESERKGWGLERIRCREKLILLGFDLGREVGLRDRERDFVPKKSPSEVVVSGGCDEPWQQRERKRLTGAELKSPELEPCTCSNISYTNSTNFPASDFWDFYWLMAQRAFL</sequence>